<dbReference type="PANTHER" id="PTHR35340:SF6">
    <property type="entry name" value="ASST-DOMAIN-CONTAINING PROTEIN"/>
    <property type="match status" value="1"/>
</dbReference>
<evidence type="ECO:0000256" key="1">
    <source>
        <dbReference type="SAM" id="MobiDB-lite"/>
    </source>
</evidence>
<dbReference type="Proteomes" id="UP000594480">
    <property type="component" value="Chromosome"/>
</dbReference>
<protein>
    <submittedName>
        <fullName evidence="2">Arylsulfotransferase family protein</fullName>
    </submittedName>
</protein>
<dbReference type="GO" id="GO:0016740">
    <property type="term" value="F:transferase activity"/>
    <property type="evidence" value="ECO:0007669"/>
    <property type="project" value="UniProtKB-KW"/>
</dbReference>
<evidence type="ECO:0000313" key="3">
    <source>
        <dbReference type="Proteomes" id="UP000594480"/>
    </source>
</evidence>
<keyword evidence="3" id="KW-1185">Reference proteome</keyword>
<name>A0A7S8MZ34_9MICO</name>
<dbReference type="Pfam" id="PF14269">
    <property type="entry name" value="Arylsulfotran_2"/>
    <property type="match status" value="1"/>
</dbReference>
<accession>A0A7S8MZ34</accession>
<organism evidence="2 3">
    <name type="scientific">Microbacterium schleiferi</name>
    <dbReference type="NCBI Taxonomy" id="69362"/>
    <lineage>
        <taxon>Bacteria</taxon>
        <taxon>Bacillati</taxon>
        <taxon>Actinomycetota</taxon>
        <taxon>Actinomycetes</taxon>
        <taxon>Micrococcales</taxon>
        <taxon>Microbacteriaceae</taxon>
        <taxon>Microbacterium</taxon>
    </lineage>
</organism>
<reference evidence="2 3" key="1">
    <citation type="submission" date="2020-11" db="EMBL/GenBank/DDBJ databases">
        <title>Amino acid is mineralized and recycled by bacteria in oceanic microbiome.</title>
        <authorList>
            <person name="Zheng L.Y."/>
        </authorList>
    </citation>
    <scope>NUCLEOTIDE SEQUENCE [LARGE SCALE GENOMIC DNA]</scope>
    <source>
        <strain evidence="2 3">A32-1</strain>
    </source>
</reference>
<feature type="region of interest" description="Disordered" evidence="1">
    <location>
        <begin position="18"/>
        <end position="39"/>
    </location>
</feature>
<dbReference type="KEGG" id="msf:IT882_05985"/>
<dbReference type="InterPro" id="IPR011047">
    <property type="entry name" value="Quinoprotein_ADH-like_sf"/>
</dbReference>
<keyword evidence="2" id="KW-0808">Transferase</keyword>
<dbReference type="RefSeq" id="WP_195693573.1">
    <property type="nucleotide sequence ID" value="NZ_CP064760.1"/>
</dbReference>
<gene>
    <name evidence="2" type="ORF">IT882_05985</name>
</gene>
<dbReference type="EMBL" id="CP064760">
    <property type="protein sequence ID" value="QPE05558.1"/>
    <property type="molecule type" value="Genomic_DNA"/>
</dbReference>
<proteinExistence type="predicted"/>
<evidence type="ECO:0000313" key="2">
    <source>
        <dbReference type="EMBL" id="QPE05558.1"/>
    </source>
</evidence>
<dbReference type="SUPFAM" id="SSF50998">
    <property type="entry name" value="Quinoprotein alcohol dehydrogenase-like"/>
    <property type="match status" value="1"/>
</dbReference>
<dbReference type="PANTHER" id="PTHR35340">
    <property type="entry name" value="PQQ ENZYME REPEAT PROTEIN-RELATED"/>
    <property type="match status" value="1"/>
</dbReference>
<dbReference type="InterPro" id="IPR053143">
    <property type="entry name" value="Arylsulfate_ST"/>
</dbReference>
<dbReference type="AlphaFoldDB" id="A0A7S8MZ34"/>
<sequence length="508" mass="54536">MTHSLHDASPIIRRCRGRHRAGARGCAQQTSAEESNEDEFTTAEPWAFVSRPDLTPPIVTVTISERGATLSRDGMYAFVGPKDLDRGSAMQGAMIVDGEGDPVWVANTGEDSAFDLRVQEYQGEPVLTYWIGQSGFHGRGEVVILDDTYAEIARVSTGAPIGAGNADMHETTITERGTMLLLAYVTAPADLTEVGGPRDGYVLEGHVQEVDIATGEVIFEWSSLDEVPVTESRHVLDEDQGTRADPYDYIHLNAVSLDGDDGFLASARNTGTVYRLDRDTASVEWRLGGRDSDFAIDDDARFAWQHDAHRRADGTITLFDNQSEDDAGWSRGLRLALDEDAMTASLLSQYAPEQERMSATQGNLQELPGGNVVVGWGSQPFYSEFDRDGTLLYDATFTGGTSYRAYVLPWSATPATPPDAQLVEDGTSASVFASWNGATEVASWQLVTGSDEASAVEIARVPREGFETEIPIPAGATLGAYVGVRAMDAAGEVIGGGAAQIAAPEPVG</sequence>
<dbReference type="InterPro" id="IPR039535">
    <property type="entry name" value="ASST-like"/>
</dbReference>